<accession>A0A930UFK8</accession>
<protein>
    <submittedName>
        <fullName evidence="9">Rod shape-determining protein MreD</fullName>
    </submittedName>
</protein>
<gene>
    <name evidence="9" type="primary">mreD</name>
    <name evidence="9" type="ORF">ISN26_01510</name>
</gene>
<evidence type="ECO:0000256" key="4">
    <source>
        <dbReference type="ARBA" id="ARBA00022692"/>
    </source>
</evidence>
<comment type="caution">
    <text evidence="9">The sequence shown here is derived from an EMBL/GenBank/DDBJ whole genome shotgun (WGS) entry which is preliminary data.</text>
</comment>
<dbReference type="GO" id="GO:0005886">
    <property type="term" value="C:plasma membrane"/>
    <property type="evidence" value="ECO:0007669"/>
    <property type="project" value="UniProtKB-SubCell"/>
</dbReference>
<reference evidence="9" key="1">
    <citation type="submission" date="2020-10" db="EMBL/GenBank/DDBJ databases">
        <title>An improved Amphimedon queenslandica hologenome assembly reveals how three proteobacterial symbionts can extend the metabolic phenotypic of their marine sponge host.</title>
        <authorList>
            <person name="Degnan B."/>
            <person name="Degnan S."/>
            <person name="Xiang X."/>
        </authorList>
    </citation>
    <scope>NUCLEOTIDE SEQUENCE</scope>
    <source>
        <strain evidence="9">AqS2</strain>
    </source>
</reference>
<dbReference type="PANTHER" id="PTHR37484:SF1">
    <property type="entry name" value="ROD SHAPE-DETERMINING PROTEIN MRED"/>
    <property type="match status" value="1"/>
</dbReference>
<keyword evidence="6 8" id="KW-1133">Transmembrane helix</keyword>
<keyword evidence="5" id="KW-0133">Cell shape</keyword>
<sequence length="169" mass="18246">MMRYHSDDARSIERDPSLRLITLSLATGLLLNLLPYPDAWFEYKPDFVALLLAYWALRMRRSFPFALAFAAGVLMDVAYTAALGQHAFAYAALLVVAHVLKGPYVIANRAQQAVFAGLALAAAIAASLLVSWAYESIAVGAADFKPALVGMLLWLLLPLLLAPRSPAGG</sequence>
<feature type="transmembrane region" description="Helical" evidence="8">
    <location>
        <begin position="88"/>
        <end position="106"/>
    </location>
</feature>
<dbReference type="GO" id="GO:0008360">
    <property type="term" value="P:regulation of cell shape"/>
    <property type="evidence" value="ECO:0007669"/>
    <property type="project" value="UniProtKB-KW"/>
</dbReference>
<dbReference type="AlphaFoldDB" id="A0A930UFK8"/>
<name>A0A930UFK8_9GAMM</name>
<evidence type="ECO:0000256" key="1">
    <source>
        <dbReference type="ARBA" id="ARBA00004651"/>
    </source>
</evidence>
<comment type="subcellular location">
    <subcellularLocation>
        <location evidence="1">Cell membrane</location>
        <topology evidence="1">Multi-pass membrane protein</topology>
    </subcellularLocation>
</comment>
<dbReference type="InterPro" id="IPR026034">
    <property type="entry name" value="MreD_proteobac"/>
</dbReference>
<evidence type="ECO:0000256" key="3">
    <source>
        <dbReference type="ARBA" id="ARBA00022475"/>
    </source>
</evidence>
<organism evidence="9 10">
    <name type="scientific">Candidatus Amphirhobacter heronislandensis</name>
    <dbReference type="NCBI Taxonomy" id="1732024"/>
    <lineage>
        <taxon>Bacteria</taxon>
        <taxon>Pseudomonadati</taxon>
        <taxon>Pseudomonadota</taxon>
        <taxon>Gammaproteobacteria</taxon>
        <taxon>Candidatus Tethybacterales</taxon>
        <taxon>Candidatus Tethybacteraceae</taxon>
        <taxon>Candidatus Amphirhobacter</taxon>
    </lineage>
</organism>
<evidence type="ECO:0000256" key="7">
    <source>
        <dbReference type="ARBA" id="ARBA00023136"/>
    </source>
</evidence>
<keyword evidence="3" id="KW-1003">Cell membrane</keyword>
<keyword evidence="10" id="KW-1185">Reference proteome</keyword>
<dbReference type="NCBIfam" id="TIGR03426">
    <property type="entry name" value="shape_MreD"/>
    <property type="match status" value="1"/>
</dbReference>
<keyword evidence="4 8" id="KW-0812">Transmembrane</keyword>
<dbReference type="EMBL" id="JADHEI010000028">
    <property type="protein sequence ID" value="MBF2734763.1"/>
    <property type="molecule type" value="Genomic_DNA"/>
</dbReference>
<evidence type="ECO:0000256" key="5">
    <source>
        <dbReference type="ARBA" id="ARBA00022960"/>
    </source>
</evidence>
<comment type="similarity">
    <text evidence="2">Belongs to the MreD family.</text>
</comment>
<evidence type="ECO:0000313" key="9">
    <source>
        <dbReference type="EMBL" id="MBF2734763.1"/>
    </source>
</evidence>
<dbReference type="InterPro" id="IPR007227">
    <property type="entry name" value="Cell_shape_determining_MreD"/>
</dbReference>
<dbReference type="Proteomes" id="UP000604381">
    <property type="component" value="Unassembled WGS sequence"/>
</dbReference>
<feature type="transmembrane region" description="Helical" evidence="8">
    <location>
        <begin position="146"/>
        <end position="163"/>
    </location>
</feature>
<keyword evidence="7 8" id="KW-0472">Membrane</keyword>
<feature type="transmembrane region" description="Helical" evidence="8">
    <location>
        <begin position="113"/>
        <end position="134"/>
    </location>
</feature>
<evidence type="ECO:0000256" key="6">
    <source>
        <dbReference type="ARBA" id="ARBA00022989"/>
    </source>
</evidence>
<dbReference type="Pfam" id="PF04093">
    <property type="entry name" value="MreD"/>
    <property type="match status" value="1"/>
</dbReference>
<evidence type="ECO:0000313" key="10">
    <source>
        <dbReference type="Proteomes" id="UP000604381"/>
    </source>
</evidence>
<evidence type="ECO:0000256" key="8">
    <source>
        <dbReference type="SAM" id="Phobius"/>
    </source>
</evidence>
<dbReference type="PANTHER" id="PTHR37484">
    <property type="entry name" value="ROD SHAPE-DETERMINING PROTEIN MRED"/>
    <property type="match status" value="1"/>
</dbReference>
<feature type="transmembrane region" description="Helical" evidence="8">
    <location>
        <begin position="64"/>
        <end position="82"/>
    </location>
</feature>
<proteinExistence type="inferred from homology"/>
<evidence type="ECO:0000256" key="2">
    <source>
        <dbReference type="ARBA" id="ARBA00007776"/>
    </source>
</evidence>